<dbReference type="Proteomes" id="UP000242317">
    <property type="component" value="Unassembled WGS sequence"/>
</dbReference>
<proteinExistence type="predicted"/>
<dbReference type="AlphaFoldDB" id="A0A1G6GS65"/>
<dbReference type="Gene3D" id="3.30.2350.10">
    <property type="entry name" value="Pseudouridine synthase"/>
    <property type="match status" value="1"/>
</dbReference>
<dbReference type="SUPFAM" id="SSF55120">
    <property type="entry name" value="Pseudouridine synthase"/>
    <property type="match status" value="1"/>
</dbReference>
<dbReference type="InterPro" id="IPR006145">
    <property type="entry name" value="PsdUridine_synth_RsuA/RluA"/>
</dbReference>
<dbReference type="PANTHER" id="PTHR21600:SF84">
    <property type="entry name" value="PSEUDOURIDINE SYNTHASE RSUA_RLUA-LIKE DOMAIN-CONTAINING PROTEIN"/>
    <property type="match status" value="1"/>
</dbReference>
<dbReference type="GO" id="GO:0000455">
    <property type="term" value="P:enzyme-directed rRNA pseudouridine synthesis"/>
    <property type="evidence" value="ECO:0007669"/>
    <property type="project" value="TreeGrafter"/>
</dbReference>
<accession>A0A1G6GS65</accession>
<evidence type="ECO:0000259" key="1">
    <source>
        <dbReference type="Pfam" id="PF00849"/>
    </source>
</evidence>
<gene>
    <name evidence="2" type="ORF">SAMN05421749_101338</name>
</gene>
<keyword evidence="3" id="KW-1185">Reference proteome</keyword>
<dbReference type="Pfam" id="PF00849">
    <property type="entry name" value="PseudoU_synth_2"/>
    <property type="match status" value="1"/>
</dbReference>
<dbReference type="EMBL" id="FMYK01000001">
    <property type="protein sequence ID" value="SDB84759.1"/>
    <property type="molecule type" value="Genomic_DNA"/>
</dbReference>
<dbReference type="InterPro" id="IPR050188">
    <property type="entry name" value="RluA_PseudoU_synthase"/>
</dbReference>
<sequence>MIRLEIDDEPAYDAHIKNDADDTLKKSEHIQPPMRHGVSASQVFLPKLDPKANAIHTIYAFLCQQFPHISAQEWRERFDNQLIFDAQNQVLNVNTPYQPEQHIYYYRQLSHEINVPFAHEILFENEHLLVVDKPHFLTVSPTGQYVQQTLLTRLKQHSNNAGLTPIHRLDRETAGIILFSKVPETRHRYQQLFAERKVQKTYHAIAPFHPDIHFPCEVKAHLAKGEPFYTMQILADQAENSCTLIDILEKDDEWAKYQLKPITGKQHQLRVHMHSLGLPLKNDPLYPIVKHSDKADFSQPLQLLAKRIEFIDPISHEKMMFESKRDLSL</sequence>
<dbReference type="PROSITE" id="PS01129">
    <property type="entry name" value="PSI_RLU"/>
    <property type="match status" value="1"/>
</dbReference>
<evidence type="ECO:0000313" key="2">
    <source>
        <dbReference type="EMBL" id="SDB84759.1"/>
    </source>
</evidence>
<name>A0A1G6GS65_9GAMM</name>
<organism evidence="2 3">
    <name type="scientific">Acinetobacter marinus</name>
    <dbReference type="NCBI Taxonomy" id="281375"/>
    <lineage>
        <taxon>Bacteria</taxon>
        <taxon>Pseudomonadati</taxon>
        <taxon>Pseudomonadota</taxon>
        <taxon>Gammaproteobacteria</taxon>
        <taxon>Moraxellales</taxon>
        <taxon>Moraxellaceae</taxon>
        <taxon>Acinetobacter</taxon>
    </lineage>
</organism>
<dbReference type="GO" id="GO:0009982">
    <property type="term" value="F:pseudouridine synthase activity"/>
    <property type="evidence" value="ECO:0007669"/>
    <property type="project" value="InterPro"/>
</dbReference>
<dbReference type="PANTHER" id="PTHR21600">
    <property type="entry name" value="MITOCHONDRIAL RNA PSEUDOURIDINE SYNTHASE"/>
    <property type="match status" value="1"/>
</dbReference>
<dbReference type="InterPro" id="IPR020103">
    <property type="entry name" value="PsdUridine_synth_cat_dom_sf"/>
</dbReference>
<feature type="domain" description="Pseudouridine synthase RsuA/RluA-like" evidence="1">
    <location>
        <begin position="127"/>
        <end position="274"/>
    </location>
</feature>
<protein>
    <submittedName>
        <fullName evidence="2">tRNA pseudouridine32 synthase / 23S rRNA pseudouridine746 synthase</fullName>
    </submittedName>
</protein>
<dbReference type="InterPro" id="IPR006224">
    <property type="entry name" value="PsdUridine_synth_RluA-like_CS"/>
</dbReference>
<dbReference type="OrthoDB" id="9807829at2"/>
<dbReference type="GO" id="GO:0003723">
    <property type="term" value="F:RNA binding"/>
    <property type="evidence" value="ECO:0007669"/>
    <property type="project" value="InterPro"/>
</dbReference>
<evidence type="ECO:0000313" key="3">
    <source>
        <dbReference type="Proteomes" id="UP000242317"/>
    </source>
</evidence>
<dbReference type="GO" id="GO:0140098">
    <property type="term" value="F:catalytic activity, acting on RNA"/>
    <property type="evidence" value="ECO:0007669"/>
    <property type="project" value="UniProtKB-ARBA"/>
</dbReference>
<reference evidence="3" key="1">
    <citation type="submission" date="2016-09" db="EMBL/GenBank/DDBJ databases">
        <authorList>
            <person name="Varghese N."/>
            <person name="Submissions S."/>
        </authorList>
    </citation>
    <scope>NUCLEOTIDE SEQUENCE [LARGE SCALE GENOMIC DNA]</scope>
    <source>
        <strain evidence="3">ANC 3699</strain>
    </source>
</reference>